<keyword evidence="2" id="KW-1185">Reference proteome</keyword>
<accession>A0ABZ0VMK8</accession>
<protein>
    <submittedName>
        <fullName evidence="1">Uncharacterized protein</fullName>
    </submittedName>
</protein>
<proteinExistence type="predicted"/>
<gene>
    <name evidence="1" type="ORF">U0R22_002851</name>
</gene>
<dbReference type="RefSeq" id="WP_322418923.1">
    <property type="nucleotide sequence ID" value="NZ_CP139858.1"/>
</dbReference>
<reference evidence="1 2" key="1">
    <citation type="submission" date="2023-11" db="EMBL/GenBank/DDBJ databases">
        <authorList>
            <person name="Panchal A.K."/>
            <person name="Meaney J.S."/>
            <person name="Karas B.J."/>
            <person name="diCenzo G.C."/>
        </authorList>
    </citation>
    <scope>NUCLEOTIDE SEQUENCE [LARGE SCALE GENOMIC DNA]</scope>
    <source>
        <strain evidence="1 2">NZP2235</strain>
    </source>
</reference>
<evidence type="ECO:0000313" key="2">
    <source>
        <dbReference type="Proteomes" id="UP001322481"/>
    </source>
</evidence>
<name>A0ABZ0VMK8_9HYPH</name>
<dbReference type="EMBL" id="CP139858">
    <property type="protein sequence ID" value="WQB98687.1"/>
    <property type="molecule type" value="Genomic_DNA"/>
</dbReference>
<dbReference type="Proteomes" id="UP001322481">
    <property type="component" value="Chromosome"/>
</dbReference>
<organism evidence="1 2">
    <name type="scientific">Mesorhizobium huakuii</name>
    <dbReference type="NCBI Taxonomy" id="28104"/>
    <lineage>
        <taxon>Bacteria</taxon>
        <taxon>Pseudomonadati</taxon>
        <taxon>Pseudomonadota</taxon>
        <taxon>Alphaproteobacteria</taxon>
        <taxon>Hyphomicrobiales</taxon>
        <taxon>Phyllobacteriaceae</taxon>
        <taxon>Mesorhizobium</taxon>
    </lineage>
</organism>
<evidence type="ECO:0000313" key="1">
    <source>
        <dbReference type="EMBL" id="WQB98687.1"/>
    </source>
</evidence>
<sequence length="68" mass="7508">MIGAAISLAAGAPWFRTISGTGSHMQALGTGILPCEEQHFLRGVSVAFQAARYDENWHPPWWTQYAFT</sequence>